<keyword evidence="2" id="KW-0732">Signal</keyword>
<name>A0ABM7X0J7_9BACT</name>
<dbReference type="InterPro" id="IPR050952">
    <property type="entry name" value="TRIM-NHL_E3_ligases"/>
</dbReference>
<keyword evidence="4" id="KW-1185">Reference proteome</keyword>
<organism evidence="3 4">
    <name type="scientific">Anaeromyxobacter oryzae</name>
    <dbReference type="NCBI Taxonomy" id="2918170"/>
    <lineage>
        <taxon>Bacteria</taxon>
        <taxon>Pseudomonadati</taxon>
        <taxon>Myxococcota</taxon>
        <taxon>Myxococcia</taxon>
        <taxon>Myxococcales</taxon>
        <taxon>Cystobacterineae</taxon>
        <taxon>Anaeromyxobacteraceae</taxon>
        <taxon>Anaeromyxobacter</taxon>
    </lineage>
</organism>
<evidence type="ECO:0000256" key="1">
    <source>
        <dbReference type="SAM" id="MobiDB-lite"/>
    </source>
</evidence>
<dbReference type="Proteomes" id="UP001162891">
    <property type="component" value="Chromosome"/>
</dbReference>
<evidence type="ECO:0000256" key="2">
    <source>
        <dbReference type="SAM" id="SignalP"/>
    </source>
</evidence>
<feature type="chain" id="PRO_5045470970" description="NHL repeat containing protein" evidence="2">
    <location>
        <begin position="36"/>
        <end position="356"/>
    </location>
</feature>
<sequence>MHNGCGVQRSRLPRTLRLLGSALATLIAIAAPASAAARELRASYLFNLSDVNGALSMSWAGLTYDAAAGELYVTDRGAGEVRVFRQSGIEVQSFGDNEELGTVLDVAVREDGQLLVLALKEGRGVLVRCNYRGEPLGPVALQGVPEAFAKGFAPDAIRYAGGKLYLADRSAVKVLVTDGDGVTQAAHDLRARVTKGAKNRDDVRMSGFGVSPSGDLLFTVGPMFRAFVVSPAGEVRGFGDRGSTPGKFNVVSGITADERGYLYLTDMLRAVVMVFDPSFEFVGEFGYRGYAPENLIAPIDVSVGKGQVFVAQGAMRGVSVFRVEIVEPVAAGEEASGATEQAAPADVRSRGSRRTM</sequence>
<dbReference type="PANTHER" id="PTHR24104:SF25">
    <property type="entry name" value="PROTEIN LIN-41"/>
    <property type="match status" value="1"/>
</dbReference>
<proteinExistence type="predicted"/>
<dbReference type="SUPFAM" id="SSF63829">
    <property type="entry name" value="Calcium-dependent phosphotriesterase"/>
    <property type="match status" value="1"/>
</dbReference>
<feature type="signal peptide" evidence="2">
    <location>
        <begin position="1"/>
        <end position="35"/>
    </location>
</feature>
<evidence type="ECO:0000313" key="3">
    <source>
        <dbReference type="EMBL" id="BDG05257.1"/>
    </source>
</evidence>
<evidence type="ECO:0000313" key="4">
    <source>
        <dbReference type="Proteomes" id="UP001162891"/>
    </source>
</evidence>
<dbReference type="PANTHER" id="PTHR24104">
    <property type="entry name" value="E3 UBIQUITIN-PROTEIN LIGASE NHLRC1-RELATED"/>
    <property type="match status" value="1"/>
</dbReference>
<gene>
    <name evidence="3" type="ORF">AMOR_42530</name>
</gene>
<accession>A0ABM7X0J7</accession>
<dbReference type="EMBL" id="AP025591">
    <property type="protein sequence ID" value="BDG05257.1"/>
    <property type="molecule type" value="Genomic_DNA"/>
</dbReference>
<protein>
    <recommendedName>
        <fullName evidence="5">NHL repeat containing protein</fullName>
    </recommendedName>
</protein>
<dbReference type="InterPro" id="IPR011042">
    <property type="entry name" value="6-blade_b-propeller_TolB-like"/>
</dbReference>
<reference evidence="4" key="1">
    <citation type="journal article" date="2022" name="Int. J. Syst. Evol. Microbiol.">
        <title>Anaeromyxobacter oryzae sp. nov., Anaeromyxobacter diazotrophicus sp. nov. and Anaeromyxobacter paludicola sp. nov., isolated from paddy soils.</title>
        <authorList>
            <person name="Itoh H."/>
            <person name="Xu Z."/>
            <person name="Mise K."/>
            <person name="Masuda Y."/>
            <person name="Ushijima N."/>
            <person name="Hayakawa C."/>
            <person name="Shiratori Y."/>
            <person name="Senoo K."/>
        </authorList>
    </citation>
    <scope>NUCLEOTIDE SEQUENCE [LARGE SCALE GENOMIC DNA]</scope>
    <source>
        <strain evidence="4">Red232</strain>
    </source>
</reference>
<feature type="region of interest" description="Disordered" evidence="1">
    <location>
        <begin position="334"/>
        <end position="356"/>
    </location>
</feature>
<evidence type="ECO:0008006" key="5">
    <source>
        <dbReference type="Google" id="ProtNLM"/>
    </source>
</evidence>
<dbReference type="Gene3D" id="2.120.10.30">
    <property type="entry name" value="TolB, C-terminal domain"/>
    <property type="match status" value="2"/>
</dbReference>